<dbReference type="EMBL" id="QGDH01000098">
    <property type="protein sequence ID" value="RAR07594.1"/>
    <property type="molecule type" value="Genomic_DNA"/>
</dbReference>
<sequence>MKEGAPTKTPTTATIKASEPIEPPSAPRETVVTAPSVQSTPNTSPTFEASSKSGSRRVLRLKCPVCTDYPDGFRSEHELRRHTNRVHKKARKVWVTIDTSPDKSFLANCKACQTGKRYNECYNAASHLRRMHFHPHKRGERKMTAAEARRGGKPGDLDPPMDILKANWLREVDEILGDENEPTEEDAANASSSPPQMVSPQSQQQSASNKSDGKAPPTPTTPSTRSFRKLVFDSLFYGKCFGVHGVEVSGRDYKCHRTTPAATTRTKGRTGSAGNQIMSFRRAHSNFVNLGRLYSIPPWRTSSPHGLVKAQNTFVNLGTLYAPSRLKEPAGWAYFDDGSVFILPYGWVPHDAFEACMRIAAQFVSSPTPNMDEVRKANPHMKRFIVIKKDGDEIRDNTFRILARNAQDGQRVSVANPPFENVALSLDPTGNRPISARFNNAPQLRYEHRLRNADALETFRGTFVSGILQPNVRLGNGLRLSNKPEILKPQITEKRRARNHEAARPRGNARLPLKASAKSLDRSGVPSSRDCSLPTRSGRPIASPQGRPRDHGHGHDLERREARIAQRERELIQLQQRLLLQTMRSQNNPSPRDEGRLTSEHLTHESAEIQADTMWDTKAAEIEARERALEQREELLRYKRKTWLLERKLAQATARYPPRQSFRKREKDVQEQDVPTQYEPEAVHEAASSPQYDGSDGEQPDDYSLHNPSPPDALANLRSCIQLPTRNTIRSNREPR</sequence>
<evidence type="ECO:0000259" key="2">
    <source>
        <dbReference type="Pfam" id="PF25438"/>
    </source>
</evidence>
<dbReference type="STRING" id="183478.A0A364MZ73"/>
<evidence type="ECO:0000313" key="4">
    <source>
        <dbReference type="Proteomes" id="UP000249619"/>
    </source>
</evidence>
<feature type="region of interest" description="Disordered" evidence="1">
    <location>
        <begin position="654"/>
        <end position="736"/>
    </location>
</feature>
<dbReference type="AlphaFoldDB" id="A0A364MZ73"/>
<dbReference type="InterPro" id="IPR057218">
    <property type="entry name" value="DUF7896"/>
</dbReference>
<evidence type="ECO:0000313" key="3">
    <source>
        <dbReference type="EMBL" id="RAR07594.1"/>
    </source>
</evidence>
<feature type="compositionally biased region" description="Low complexity" evidence="1">
    <location>
        <begin position="191"/>
        <end position="208"/>
    </location>
</feature>
<organism evidence="3 4">
    <name type="scientific">Stemphylium lycopersici</name>
    <name type="common">Tomato gray leaf spot disease fungus</name>
    <name type="synonym">Thyrospora lycopersici</name>
    <dbReference type="NCBI Taxonomy" id="183478"/>
    <lineage>
        <taxon>Eukaryota</taxon>
        <taxon>Fungi</taxon>
        <taxon>Dikarya</taxon>
        <taxon>Ascomycota</taxon>
        <taxon>Pezizomycotina</taxon>
        <taxon>Dothideomycetes</taxon>
        <taxon>Pleosporomycetidae</taxon>
        <taxon>Pleosporales</taxon>
        <taxon>Pleosporineae</taxon>
        <taxon>Pleosporaceae</taxon>
        <taxon>Stemphylium</taxon>
    </lineage>
</organism>
<dbReference type="PANTHER" id="PTHR42031:SF1">
    <property type="entry name" value="KEY LIME PATHOGENICITY PROTEIN"/>
    <property type="match status" value="1"/>
</dbReference>
<dbReference type="Proteomes" id="UP000249619">
    <property type="component" value="Unassembled WGS sequence"/>
</dbReference>
<accession>A0A364MZ73</accession>
<dbReference type="PANTHER" id="PTHR42031">
    <property type="entry name" value="KEY LIME PATHOGENICITY PROTEIN"/>
    <property type="match status" value="1"/>
</dbReference>
<protein>
    <submittedName>
        <fullName evidence="3">Key lime pathogenicity protein</fullName>
    </submittedName>
</protein>
<name>A0A364MZ73_STELY</name>
<feature type="region of interest" description="Disordered" evidence="1">
    <location>
        <begin position="490"/>
        <end position="556"/>
    </location>
</feature>
<evidence type="ECO:0000256" key="1">
    <source>
        <dbReference type="SAM" id="MobiDB-lite"/>
    </source>
</evidence>
<feature type="compositionally biased region" description="Basic and acidic residues" evidence="1">
    <location>
        <begin position="141"/>
        <end position="156"/>
    </location>
</feature>
<feature type="compositionally biased region" description="Basic and acidic residues" evidence="1">
    <location>
        <begin position="491"/>
        <end position="504"/>
    </location>
</feature>
<feature type="domain" description="DUF7896" evidence="2">
    <location>
        <begin position="91"/>
        <end position="172"/>
    </location>
</feature>
<feature type="region of interest" description="Disordered" evidence="1">
    <location>
        <begin position="181"/>
        <end position="225"/>
    </location>
</feature>
<reference evidence="4" key="1">
    <citation type="submission" date="2018-05" db="EMBL/GenBank/DDBJ databases">
        <title>Draft genome sequence of Stemphylium lycopersici strain CIDEFI 213.</title>
        <authorList>
            <person name="Medina R."/>
            <person name="Franco M.E.E."/>
            <person name="Lucentini C.G."/>
            <person name="Saparrat M.C.N."/>
            <person name="Balatti P.A."/>
        </authorList>
    </citation>
    <scope>NUCLEOTIDE SEQUENCE [LARGE SCALE GENOMIC DNA]</scope>
    <source>
        <strain evidence="4">CIDEFI 213</strain>
    </source>
</reference>
<dbReference type="Pfam" id="PF25438">
    <property type="entry name" value="DUF7896"/>
    <property type="match status" value="1"/>
</dbReference>
<comment type="caution">
    <text evidence="3">The sequence shown here is derived from an EMBL/GenBank/DDBJ whole genome shotgun (WGS) entry which is preliminary data.</text>
</comment>
<feature type="compositionally biased region" description="Basic and acidic residues" evidence="1">
    <location>
        <begin position="547"/>
        <end position="556"/>
    </location>
</feature>
<feature type="region of interest" description="Disordered" evidence="1">
    <location>
        <begin position="135"/>
        <end position="161"/>
    </location>
</feature>
<keyword evidence="4" id="KW-1185">Reference proteome</keyword>
<feature type="compositionally biased region" description="Low complexity" evidence="1">
    <location>
        <begin position="1"/>
        <end position="17"/>
    </location>
</feature>
<feature type="region of interest" description="Disordered" evidence="1">
    <location>
        <begin position="1"/>
        <end position="53"/>
    </location>
</feature>
<proteinExistence type="predicted"/>
<gene>
    <name evidence="3" type="ORF">DDE83_006398</name>
</gene>
<feature type="compositionally biased region" description="Polar residues" evidence="1">
    <location>
        <begin position="33"/>
        <end position="53"/>
    </location>
</feature>